<dbReference type="AlphaFoldDB" id="A0A1T5MAD2"/>
<dbReference type="InterPro" id="IPR001789">
    <property type="entry name" value="Sig_transdc_resp-reg_receiver"/>
</dbReference>
<dbReference type="Pfam" id="PF00072">
    <property type="entry name" value="Response_reg"/>
    <property type="match status" value="1"/>
</dbReference>
<feature type="modified residue" description="4-aspartylphosphate" evidence="1">
    <location>
        <position position="64"/>
    </location>
</feature>
<dbReference type="Gene3D" id="3.40.50.2300">
    <property type="match status" value="1"/>
</dbReference>
<dbReference type="CDD" id="cd17546">
    <property type="entry name" value="REC_hyHK_CKI1_RcsC-like"/>
    <property type="match status" value="1"/>
</dbReference>
<evidence type="ECO:0000313" key="3">
    <source>
        <dbReference type="EMBL" id="SKC85053.1"/>
    </source>
</evidence>
<feature type="domain" description="Response regulatory" evidence="2">
    <location>
        <begin position="7"/>
        <end position="135"/>
    </location>
</feature>
<evidence type="ECO:0000313" key="4">
    <source>
        <dbReference type="Proteomes" id="UP000190961"/>
    </source>
</evidence>
<dbReference type="InterPro" id="IPR052048">
    <property type="entry name" value="ST_Response_Regulator"/>
</dbReference>
<proteinExistence type="predicted"/>
<dbReference type="PANTHER" id="PTHR43228:SF1">
    <property type="entry name" value="TWO-COMPONENT RESPONSE REGULATOR ARR22"/>
    <property type="match status" value="1"/>
</dbReference>
<dbReference type="EMBL" id="FUZU01000004">
    <property type="protein sequence ID" value="SKC85053.1"/>
    <property type="molecule type" value="Genomic_DNA"/>
</dbReference>
<dbReference type="PANTHER" id="PTHR43228">
    <property type="entry name" value="TWO-COMPONENT RESPONSE REGULATOR"/>
    <property type="match status" value="1"/>
</dbReference>
<organism evidence="3 4">
    <name type="scientific">Ohtaekwangia koreensis</name>
    <dbReference type="NCBI Taxonomy" id="688867"/>
    <lineage>
        <taxon>Bacteria</taxon>
        <taxon>Pseudomonadati</taxon>
        <taxon>Bacteroidota</taxon>
        <taxon>Cytophagia</taxon>
        <taxon>Cytophagales</taxon>
        <taxon>Fulvivirgaceae</taxon>
        <taxon>Ohtaekwangia</taxon>
    </lineage>
</organism>
<accession>A0A1T5MAD2</accession>
<evidence type="ECO:0000259" key="2">
    <source>
        <dbReference type="PROSITE" id="PS50110"/>
    </source>
</evidence>
<dbReference type="SUPFAM" id="SSF52172">
    <property type="entry name" value="CheY-like"/>
    <property type="match status" value="1"/>
</dbReference>
<dbReference type="SMART" id="SM00448">
    <property type="entry name" value="REC"/>
    <property type="match status" value="1"/>
</dbReference>
<name>A0A1T5MAD2_9BACT</name>
<evidence type="ECO:0000256" key="1">
    <source>
        <dbReference type="PROSITE-ProRule" id="PRU00169"/>
    </source>
</evidence>
<keyword evidence="1" id="KW-0597">Phosphoprotein</keyword>
<protein>
    <submittedName>
        <fullName evidence="3">CheY chemotaxis protein or a CheY-like REC (Receiver) domain</fullName>
    </submittedName>
</protein>
<reference evidence="3 4" key="1">
    <citation type="submission" date="2017-02" db="EMBL/GenBank/DDBJ databases">
        <authorList>
            <person name="Peterson S.W."/>
        </authorList>
    </citation>
    <scope>NUCLEOTIDE SEQUENCE [LARGE SCALE GENOMIC DNA]</scope>
    <source>
        <strain evidence="3 4">DSM 25262</strain>
    </source>
</reference>
<dbReference type="GO" id="GO:0000160">
    <property type="term" value="P:phosphorelay signal transduction system"/>
    <property type="evidence" value="ECO:0007669"/>
    <property type="project" value="InterPro"/>
</dbReference>
<dbReference type="Proteomes" id="UP000190961">
    <property type="component" value="Unassembled WGS sequence"/>
</dbReference>
<keyword evidence="4" id="KW-1185">Reference proteome</keyword>
<dbReference type="PROSITE" id="PS50110">
    <property type="entry name" value="RESPONSE_REGULATORY"/>
    <property type="match status" value="1"/>
</dbReference>
<sequence>MSMDKKTILVVDDESINHFIYEKLLNTIGWSNKVYSAYSGSEALEIVKDHCRGLVSMPDLILLDLHMPRMNGFDFIREFKALDCLEGKQDRVVIAVVSSSLDPAEHEKARSLGARHIFSKPLSSDQLESLAEIEFN</sequence>
<dbReference type="InterPro" id="IPR011006">
    <property type="entry name" value="CheY-like_superfamily"/>
</dbReference>
<dbReference type="STRING" id="688867.SAMN05660236_4803"/>
<gene>
    <name evidence="3" type="ORF">SAMN05660236_4803</name>
</gene>